<dbReference type="AlphaFoldDB" id="A0A8S1LSJ7"/>
<keyword evidence="2" id="KW-1185">Reference proteome</keyword>
<dbReference type="EMBL" id="CAJJDM010000047">
    <property type="protein sequence ID" value="CAD8071418.1"/>
    <property type="molecule type" value="Genomic_DNA"/>
</dbReference>
<dbReference type="OMA" id="KQQIQFA"/>
<dbReference type="Proteomes" id="UP000688137">
    <property type="component" value="Unassembled WGS sequence"/>
</dbReference>
<accession>A0A8S1LSJ7</accession>
<sequence length="220" mass="26075">MKIKKQKNHRSKYQSINSSERELIIQYIKEYKYSTSHVSMITGHNISTIKAIYKVYKNEGRVQKKDKRDKILNVVSQVQIFMVDEIKQSLANIGEEITEYKGLKDNDHYVREQTEQMIKQLLQKKQFQILSKLSNQQAIEIFKTEMNSFFQQKSLTNDFSIITPSSLQQFLERQQIKFSRNKNQEKYSDITQVPLISNKFLSSDILILLDEQHKLMKTQN</sequence>
<name>A0A8S1LSJ7_PARPR</name>
<protein>
    <submittedName>
        <fullName evidence="1">Uncharacterized protein</fullName>
    </submittedName>
</protein>
<gene>
    <name evidence="1" type="ORF">PPRIM_AZ9-3.1.T0470171</name>
</gene>
<reference evidence="1" key="1">
    <citation type="submission" date="2021-01" db="EMBL/GenBank/DDBJ databases">
        <authorList>
            <consortium name="Genoscope - CEA"/>
            <person name="William W."/>
        </authorList>
    </citation>
    <scope>NUCLEOTIDE SEQUENCE</scope>
</reference>
<organism evidence="1 2">
    <name type="scientific">Paramecium primaurelia</name>
    <dbReference type="NCBI Taxonomy" id="5886"/>
    <lineage>
        <taxon>Eukaryota</taxon>
        <taxon>Sar</taxon>
        <taxon>Alveolata</taxon>
        <taxon>Ciliophora</taxon>
        <taxon>Intramacronucleata</taxon>
        <taxon>Oligohymenophorea</taxon>
        <taxon>Peniculida</taxon>
        <taxon>Parameciidae</taxon>
        <taxon>Paramecium</taxon>
    </lineage>
</organism>
<evidence type="ECO:0000313" key="1">
    <source>
        <dbReference type="EMBL" id="CAD8071418.1"/>
    </source>
</evidence>
<evidence type="ECO:0000313" key="2">
    <source>
        <dbReference type="Proteomes" id="UP000688137"/>
    </source>
</evidence>
<comment type="caution">
    <text evidence="1">The sequence shown here is derived from an EMBL/GenBank/DDBJ whole genome shotgun (WGS) entry which is preliminary data.</text>
</comment>
<proteinExistence type="predicted"/>